<protein>
    <submittedName>
        <fullName evidence="2">Phage tail fiber protein</fullName>
    </submittedName>
</protein>
<evidence type="ECO:0000313" key="3">
    <source>
        <dbReference type="Proteomes" id="UP001193389"/>
    </source>
</evidence>
<sequence>MKTRTILFSFLIASSAFLWTGCSQEGPQGPAGLDGNANVIASQWYSPTAWDGSSGDWYFDVTNSAISQDIVESGAILAYVSLPGDLYNEYTVRPLPAYAVGANWDFLLPNDGQSYGTIEFTSDMVNRPGTSGYNFRFILIPSNYSLKSASLNAPGLNDLRKMSYKEVCNLLGIKE</sequence>
<feature type="signal peptide" evidence="1">
    <location>
        <begin position="1"/>
        <end position="18"/>
    </location>
</feature>
<keyword evidence="1" id="KW-0732">Signal</keyword>
<evidence type="ECO:0000256" key="1">
    <source>
        <dbReference type="SAM" id="SignalP"/>
    </source>
</evidence>
<dbReference type="EMBL" id="AP018694">
    <property type="protein sequence ID" value="BBE16032.1"/>
    <property type="molecule type" value="Genomic_DNA"/>
</dbReference>
<accession>A0A5K7S3B8</accession>
<proteinExistence type="predicted"/>
<name>A0A5K7S3B8_9BACT</name>
<dbReference type="RefSeq" id="WP_318349143.1">
    <property type="nucleotide sequence ID" value="NZ_AP018694.1"/>
</dbReference>
<gene>
    <name evidence="2" type="ORF">AQPE_0169</name>
</gene>
<evidence type="ECO:0000313" key="2">
    <source>
        <dbReference type="EMBL" id="BBE16032.1"/>
    </source>
</evidence>
<keyword evidence="3" id="KW-1185">Reference proteome</keyword>
<reference evidence="2" key="1">
    <citation type="journal article" date="2020" name="Int. J. Syst. Evol. Microbiol.">
        <title>Aquipluma nitroreducens gen. nov. sp. nov., a novel facultatively anaerobic bacterium isolated from a freshwater lake.</title>
        <authorList>
            <person name="Watanabe M."/>
            <person name="Kojima H."/>
            <person name="Fukui M."/>
        </authorList>
    </citation>
    <scope>NUCLEOTIDE SEQUENCE</scope>
    <source>
        <strain evidence="2">MeG22</strain>
    </source>
</reference>
<dbReference type="Proteomes" id="UP001193389">
    <property type="component" value="Chromosome"/>
</dbReference>
<dbReference type="KEGG" id="anf:AQPE_0169"/>
<dbReference type="AlphaFoldDB" id="A0A5K7S3B8"/>
<dbReference type="PROSITE" id="PS51257">
    <property type="entry name" value="PROKAR_LIPOPROTEIN"/>
    <property type="match status" value="1"/>
</dbReference>
<feature type="chain" id="PRO_5024407043" evidence="1">
    <location>
        <begin position="19"/>
        <end position="175"/>
    </location>
</feature>
<organism evidence="2 3">
    <name type="scientific">Aquipluma nitroreducens</name>
    <dbReference type="NCBI Taxonomy" id="2010828"/>
    <lineage>
        <taxon>Bacteria</taxon>
        <taxon>Pseudomonadati</taxon>
        <taxon>Bacteroidota</taxon>
        <taxon>Bacteroidia</taxon>
        <taxon>Marinilabiliales</taxon>
        <taxon>Prolixibacteraceae</taxon>
        <taxon>Aquipluma</taxon>
    </lineage>
</organism>